<comment type="similarity">
    <text evidence="2">Belongs to the XPG/RAD2 endonuclease family.</text>
</comment>
<dbReference type="Gene3D" id="3.40.50.1010">
    <property type="entry name" value="5'-nuclease"/>
    <property type="match status" value="1"/>
</dbReference>
<accession>A0A177ALT6</accession>
<feature type="domain" description="Post-transcriptional regulator MKT1 N-terminal" evidence="4">
    <location>
        <begin position="316"/>
        <end position="403"/>
    </location>
</feature>
<evidence type="ECO:0000256" key="2">
    <source>
        <dbReference type="ARBA" id="ARBA00024023"/>
    </source>
</evidence>
<dbReference type="OrthoDB" id="17262at2759"/>
<reference evidence="5" key="1">
    <citation type="submission" date="2016-03" db="EMBL/GenBank/DDBJ databases">
        <title>Updated assembly of Pseudogymnoascus destructans, the fungus causing white-nose syndrome of bats.</title>
        <authorList>
            <person name="Palmer J.M."/>
            <person name="Drees K.P."/>
            <person name="Foster J.T."/>
            <person name="Lindner D.L."/>
        </authorList>
    </citation>
    <scope>NUCLEOTIDE SEQUENCE [LARGE SCALE GENOMIC DNA]</scope>
    <source>
        <strain evidence="5">20631-21</strain>
    </source>
</reference>
<dbReference type="Proteomes" id="UP000077154">
    <property type="component" value="Unassembled WGS sequence"/>
</dbReference>
<dbReference type="InterPro" id="IPR037314">
    <property type="entry name" value="MKT1_H3TH"/>
</dbReference>
<dbReference type="InterPro" id="IPR029060">
    <property type="entry name" value="PIN-like_dom_sf"/>
</dbReference>
<organism evidence="5">
    <name type="scientific">Pseudogymnoascus destructans</name>
    <dbReference type="NCBI Taxonomy" id="655981"/>
    <lineage>
        <taxon>Eukaryota</taxon>
        <taxon>Fungi</taxon>
        <taxon>Dikarya</taxon>
        <taxon>Ascomycota</taxon>
        <taxon>Pezizomycotina</taxon>
        <taxon>Leotiomycetes</taxon>
        <taxon>Thelebolales</taxon>
        <taxon>Thelebolaceae</taxon>
        <taxon>Pseudogymnoascus</taxon>
    </lineage>
</organism>
<dbReference type="CDD" id="cd09902">
    <property type="entry name" value="H3TH_MKT1"/>
    <property type="match status" value="1"/>
</dbReference>
<evidence type="ECO:0000259" key="3">
    <source>
        <dbReference type="Pfam" id="PF12246"/>
    </source>
</evidence>
<dbReference type="InterPro" id="IPR022040">
    <property type="entry name" value="MKT1_N"/>
</dbReference>
<dbReference type="VEuPathDB" id="FungiDB:GMDG_05388"/>
<evidence type="ECO:0008006" key="6">
    <source>
        <dbReference type="Google" id="ProtNLM"/>
    </source>
</evidence>
<keyword evidence="1" id="KW-0810">Translation regulation</keyword>
<dbReference type="RefSeq" id="XP_024327407.1">
    <property type="nucleotide sequence ID" value="XM_024465090.1"/>
</dbReference>
<dbReference type="AlphaFoldDB" id="A0A177ALT6"/>
<evidence type="ECO:0000256" key="1">
    <source>
        <dbReference type="ARBA" id="ARBA00022845"/>
    </source>
</evidence>
<name>A0A177ALT6_9PEZI</name>
<dbReference type="CDD" id="cd09858">
    <property type="entry name" value="PIN_MKT1"/>
    <property type="match status" value="1"/>
</dbReference>
<dbReference type="EMBL" id="KV441388">
    <property type="protein sequence ID" value="OAF62134.1"/>
    <property type="molecule type" value="Genomic_DNA"/>
</dbReference>
<dbReference type="eggNOG" id="ENOG502QVHA">
    <property type="taxonomic scope" value="Eukaryota"/>
</dbReference>
<evidence type="ECO:0000313" key="5">
    <source>
        <dbReference type="EMBL" id="OAF62134.1"/>
    </source>
</evidence>
<dbReference type="PANTHER" id="PTHR11081">
    <property type="entry name" value="FLAP ENDONUCLEASE FAMILY MEMBER"/>
    <property type="match status" value="1"/>
</dbReference>
<feature type="domain" description="Post-transcriptional regulator MKT1 C-terminal" evidence="3">
    <location>
        <begin position="488"/>
        <end position="722"/>
    </location>
</feature>
<dbReference type="GeneID" id="36284501"/>
<dbReference type="SUPFAM" id="SSF88723">
    <property type="entry name" value="PIN domain-like"/>
    <property type="match status" value="1"/>
</dbReference>
<proteinExistence type="inferred from homology"/>
<dbReference type="InterPro" id="IPR022039">
    <property type="entry name" value="MKT1_C"/>
</dbReference>
<gene>
    <name evidence="5" type="ORF">VC83_01411</name>
</gene>
<dbReference type="InterPro" id="IPR006084">
    <property type="entry name" value="XPG/Rad2"/>
</dbReference>
<protein>
    <recommendedName>
        <fullName evidence="6">XPG-I domain-containing protein</fullName>
    </recommendedName>
</protein>
<dbReference type="PANTHER" id="PTHR11081:SF32">
    <property type="entry name" value="POST-TRANSCRIPTIONAL REGULATOR MKT1"/>
    <property type="match status" value="1"/>
</dbReference>
<dbReference type="Pfam" id="PF12247">
    <property type="entry name" value="MKT1_N"/>
    <property type="match status" value="1"/>
</dbReference>
<dbReference type="Pfam" id="PF12246">
    <property type="entry name" value="MKT1_C"/>
    <property type="match status" value="1"/>
</dbReference>
<sequence length="725" mass="81566">MPHPDGDSYLESQNLSQPIAEYRDAPIAVHASYYLQKFLDTPPSAEPLLSAIGGFPLAIRIHIDADLDQWQKHGITPRFYFDGQATVGSEEVAMKDAKASMEKSNAAWQPYYQNQPTEAVIAFGKTGSVKANHLQRYFQQILIERGLTFEVAPYSACAQMAYVDSKDLDCAVGIMGPPELLLYNINESLITEIDFEKGLVYGLVKTQLLKKLNVNEETFIDSYLMTGTPSLQPFPALNDPAVVPKQPFTMLDAVNMYRTAGKSIANLCETWSEVLQKQDPNWQDKYQKCRMAIKHAVILSTNGTLEVMKFNELSGDHHEYIGLQLASEIYHYQSKALVGPRVLNSLGSLRMYVYPPLDGGESDEYRKLVTQQLVPIQEQTIALYASRLHRAFQHKNIEMKFWYDDKKTVKMSHQDVTPAPDRQAATWRVDDETIQSLKDVKAQSGSIGFALKALEDENFRKATLKKDTPAKPGSIVSTESVVANTLWRFLHLRGYINDEHKLTDWGSALATTVRALPTPNQEEAALLAFELLRHDILNARNRHDEWIGGPNMGNDEQNKLCLLIARCACLLKLRHKEIGFTGPLSKNLLAHHSIITAVRECDRDLMEAVAASMFISSHAERKNRTDWEKIGASLLFGEDISIAFGITVKTYLDEQHQGHPSAELKAREKSRYEKWPIAHAEDIPGDLDLAFKFFDALHAGIKALGGKVEDQDVWESAAKYLAERR</sequence>
<evidence type="ECO:0000259" key="4">
    <source>
        <dbReference type="Pfam" id="PF12247"/>
    </source>
</evidence>
<dbReference type="GO" id="GO:0003730">
    <property type="term" value="F:mRNA 3'-UTR binding"/>
    <property type="evidence" value="ECO:0007669"/>
    <property type="project" value="TreeGrafter"/>
</dbReference>
<dbReference type="GO" id="GO:0006417">
    <property type="term" value="P:regulation of translation"/>
    <property type="evidence" value="ECO:0007669"/>
    <property type="project" value="UniProtKB-KW"/>
</dbReference>